<dbReference type="InterPro" id="IPR026835">
    <property type="entry name" value="YqcG_C"/>
</dbReference>
<accession>A0AAE9TDX1</accession>
<evidence type="ECO:0000313" key="2">
    <source>
        <dbReference type="EMBL" id="UYW71882.1"/>
    </source>
</evidence>
<sequence>MDWKPGRPRKGKVDFGHTEGNSYKKMFEKYKNGEITLEELKEFQFNPDNFRLETPSANRSHKYE</sequence>
<organism evidence="2 3">
    <name type="scientific">Bacillus cereus</name>
    <dbReference type="NCBI Taxonomy" id="1396"/>
    <lineage>
        <taxon>Bacteria</taxon>
        <taxon>Bacillati</taxon>
        <taxon>Bacillota</taxon>
        <taxon>Bacilli</taxon>
        <taxon>Bacillales</taxon>
        <taxon>Bacillaceae</taxon>
        <taxon>Bacillus</taxon>
        <taxon>Bacillus cereus group</taxon>
    </lineage>
</organism>
<dbReference type="RefSeq" id="WP_264459877.1">
    <property type="nucleotide sequence ID" value="NZ_CP109872.2"/>
</dbReference>
<evidence type="ECO:0000313" key="3">
    <source>
        <dbReference type="Proteomes" id="UP001163707"/>
    </source>
</evidence>
<dbReference type="EMBL" id="CP109872">
    <property type="protein sequence ID" value="UYW71882.1"/>
    <property type="molecule type" value="Genomic_DNA"/>
</dbReference>
<protein>
    <submittedName>
        <fullName evidence="2">HNH/ENDO VII family nuclease</fullName>
    </submittedName>
</protein>
<reference evidence="2" key="1">
    <citation type="submission" date="2023-02" db="EMBL/GenBank/DDBJ databases">
        <title>Complete Genome Sequence of Bacillus cereus sensu lato isolate BC38B from pepper closely related to the Bacillus anthracis clade.</title>
        <authorList>
            <person name="Abdelli M."/>
            <person name="Cerar Kisek T."/>
            <person name="Falaise C."/>
            <person name="Cumont A."/>
            <person name="Giraud M."/>
            <person name="Chatoux J."/>
            <person name="Rogee S."/>
            <person name="Dadvisard M."/>
            <person name="Larigauderie G."/>
            <person name="Raynaud F."/>
            <person name="Godic Torkar K."/>
            <person name="Ramisse V."/>
        </authorList>
    </citation>
    <scope>NUCLEOTIDE SEQUENCE</scope>
    <source>
        <strain evidence="2">BC38B</strain>
    </source>
</reference>
<dbReference type="Proteomes" id="UP001163707">
    <property type="component" value="Chromosome"/>
</dbReference>
<dbReference type="Pfam" id="PF14410">
    <property type="entry name" value="GH-E"/>
    <property type="match status" value="1"/>
</dbReference>
<name>A0AAE9TDX1_BACCE</name>
<proteinExistence type="predicted"/>
<gene>
    <name evidence="2" type="ORF">OK229_20520</name>
</gene>
<evidence type="ECO:0000259" key="1">
    <source>
        <dbReference type="Pfam" id="PF14410"/>
    </source>
</evidence>
<dbReference type="AlphaFoldDB" id="A0AAE9TDX1"/>
<feature type="domain" description="Toxin YqcG C-terminal" evidence="1">
    <location>
        <begin position="6"/>
        <end position="64"/>
    </location>
</feature>